<evidence type="ECO:0000256" key="8">
    <source>
        <dbReference type="SAM" id="MobiDB-lite"/>
    </source>
</evidence>
<accession>A0A2T7NRY6</accession>
<protein>
    <recommendedName>
        <fullName evidence="9">Tetratricopeptide SHNi-TPR domain-containing protein</fullName>
    </recommendedName>
</protein>
<dbReference type="OrthoDB" id="5587616at2759"/>
<evidence type="ECO:0000256" key="5">
    <source>
        <dbReference type="ARBA" id="ARBA00023242"/>
    </source>
</evidence>
<feature type="domain" description="Tetratricopeptide SHNi-TPR" evidence="9">
    <location>
        <begin position="467"/>
        <end position="499"/>
    </location>
</feature>
<dbReference type="GO" id="GO:0006335">
    <property type="term" value="P:DNA replication-dependent chromatin assembly"/>
    <property type="evidence" value="ECO:0007669"/>
    <property type="project" value="TreeGrafter"/>
</dbReference>
<keyword evidence="3" id="KW-0677">Repeat</keyword>
<feature type="compositionally biased region" description="Polar residues" evidence="8">
    <location>
        <begin position="252"/>
        <end position="262"/>
    </location>
</feature>
<evidence type="ECO:0000256" key="3">
    <source>
        <dbReference type="ARBA" id="ARBA00022737"/>
    </source>
</evidence>
<comment type="subcellular location">
    <subcellularLocation>
        <location evidence="1">Nucleus</location>
    </subcellularLocation>
</comment>
<keyword evidence="7" id="KW-0175">Coiled coil</keyword>
<dbReference type="Gene3D" id="1.25.40.10">
    <property type="entry name" value="Tetratricopeptide repeat domain"/>
    <property type="match status" value="1"/>
</dbReference>
<keyword evidence="4 6" id="KW-0802">TPR repeat</keyword>
<feature type="coiled-coil region" evidence="7">
    <location>
        <begin position="562"/>
        <end position="606"/>
    </location>
</feature>
<feature type="compositionally biased region" description="Basic and acidic residues" evidence="8">
    <location>
        <begin position="128"/>
        <end position="164"/>
    </location>
</feature>
<dbReference type="PANTHER" id="PTHR15081:SF1">
    <property type="entry name" value="NUCLEAR AUTOANTIGENIC SPERM PROTEIN"/>
    <property type="match status" value="1"/>
</dbReference>
<proteinExistence type="inferred from homology"/>
<feature type="compositionally biased region" description="Acidic residues" evidence="8">
    <location>
        <begin position="401"/>
        <end position="433"/>
    </location>
</feature>
<dbReference type="InterPro" id="IPR011990">
    <property type="entry name" value="TPR-like_helical_dom_sf"/>
</dbReference>
<organism evidence="10 11">
    <name type="scientific">Pomacea canaliculata</name>
    <name type="common">Golden apple snail</name>
    <dbReference type="NCBI Taxonomy" id="400727"/>
    <lineage>
        <taxon>Eukaryota</taxon>
        <taxon>Metazoa</taxon>
        <taxon>Spiralia</taxon>
        <taxon>Lophotrochozoa</taxon>
        <taxon>Mollusca</taxon>
        <taxon>Gastropoda</taxon>
        <taxon>Caenogastropoda</taxon>
        <taxon>Architaenioglossa</taxon>
        <taxon>Ampullarioidea</taxon>
        <taxon>Ampullariidae</taxon>
        <taxon>Pomacea</taxon>
    </lineage>
</organism>
<dbReference type="AlphaFoldDB" id="A0A2T7NRY6"/>
<evidence type="ECO:0000256" key="4">
    <source>
        <dbReference type="ARBA" id="ARBA00022803"/>
    </source>
</evidence>
<dbReference type="SUPFAM" id="SSF48452">
    <property type="entry name" value="TPR-like"/>
    <property type="match status" value="1"/>
</dbReference>
<dbReference type="STRING" id="400727.A0A2T7NRY6"/>
<keyword evidence="5" id="KW-0539">Nucleus</keyword>
<feature type="compositionally biased region" description="Basic and acidic residues" evidence="8">
    <location>
        <begin position="655"/>
        <end position="667"/>
    </location>
</feature>
<dbReference type="PROSITE" id="PS50005">
    <property type="entry name" value="TPR"/>
    <property type="match status" value="1"/>
</dbReference>
<feature type="region of interest" description="Disordered" evidence="8">
    <location>
        <begin position="610"/>
        <end position="699"/>
    </location>
</feature>
<dbReference type="GO" id="GO:0042393">
    <property type="term" value="F:histone binding"/>
    <property type="evidence" value="ECO:0007669"/>
    <property type="project" value="TreeGrafter"/>
</dbReference>
<comment type="similarity">
    <text evidence="2">Belongs to the NASP family.</text>
</comment>
<sequence>MASHAPSTSAVDSKEKMDATVQAFNMLAQGKRNLICGEVPTAVTQFQEACKLLAEHYGEMAKECAEAYYCYGSALLDLARMENGVLGNALEGDDGAESEANKEETDDNLTEDERESLRKQVYDAMGEDEAKKTEEKEMEKGQEIKKDKNTDQDSEAEAKSENKQDAQNTDQDSLAEVSKEKKKDTNMETESVETDPVEELSKTKDKENENSSSETQTLSANGNKMSGECGQTEQGTAEQVATDMKPDEAEVRSSSSEPSLQDNKPAETDTAQNTVDDKTCASTDKDNVEDQIETAGGDCTQNVKDSKAEERKAINDANRDTNEEVGSKGRLKTTSRDLKEGSKEEPGDAKDKEESNRNSQQIEEMEIEVKKEECLEKEGGKKDNETTCEDKENEDKTSEDKENEEEDVEDDGDDENQAEEAEGDDIEKEDPDDVPNLQLAWEMLDLAKVIYLKDPTGENQLKAAQAYLKLGEVSLETESYEQAVEDLQACLKIQKDNLESCDRAIAETHYQLGLASQLNKQYDAAISNFHAAVKCLESKIESLKVVVETKSAKGPSDFIDPAEKAEKEIKDIEEILPEIRNKIEDAQEEMKNMDSLKSLAKEAMGELFASEGAQQEGFSTSSAKQITEEKKPVSDISHLIRKKRKPEDEESEAAAENKKIRQERGGGDAKGSPCDQNGHEQKPAETTTTTTEVEPMTTG</sequence>
<evidence type="ECO:0000256" key="1">
    <source>
        <dbReference type="ARBA" id="ARBA00004123"/>
    </source>
</evidence>
<feature type="compositionally biased region" description="Acidic residues" evidence="8">
    <location>
        <begin position="104"/>
        <end position="114"/>
    </location>
</feature>
<evidence type="ECO:0000256" key="6">
    <source>
        <dbReference type="PROSITE-ProRule" id="PRU00339"/>
    </source>
</evidence>
<comment type="caution">
    <text evidence="10">The sequence shown here is derived from an EMBL/GenBank/DDBJ whole genome shotgun (WGS) entry which is preliminary data.</text>
</comment>
<reference evidence="10 11" key="1">
    <citation type="submission" date="2018-04" db="EMBL/GenBank/DDBJ databases">
        <title>The genome of golden apple snail Pomacea canaliculata provides insight into stress tolerance and invasive adaptation.</title>
        <authorList>
            <person name="Liu C."/>
            <person name="Liu B."/>
            <person name="Ren Y."/>
            <person name="Zhang Y."/>
            <person name="Wang H."/>
            <person name="Li S."/>
            <person name="Jiang F."/>
            <person name="Yin L."/>
            <person name="Zhang G."/>
            <person name="Qian W."/>
            <person name="Fan W."/>
        </authorList>
    </citation>
    <scope>NUCLEOTIDE SEQUENCE [LARGE SCALE GENOMIC DNA]</scope>
    <source>
        <strain evidence="10">SZHN2017</strain>
        <tissue evidence="10">Muscle</tissue>
    </source>
</reference>
<feature type="compositionally biased region" description="Basic and acidic residues" evidence="8">
    <location>
        <begin position="177"/>
        <end position="186"/>
    </location>
</feature>
<feature type="compositionally biased region" description="Basic and acidic residues" evidence="8">
    <location>
        <begin position="367"/>
        <end position="400"/>
    </location>
</feature>
<feature type="repeat" description="TPR" evidence="6">
    <location>
        <begin position="464"/>
        <end position="497"/>
    </location>
</feature>
<dbReference type="EMBL" id="PZQS01000010">
    <property type="protein sequence ID" value="PVD23944.1"/>
    <property type="molecule type" value="Genomic_DNA"/>
</dbReference>
<dbReference type="Proteomes" id="UP000245119">
    <property type="component" value="Linkage Group LG10"/>
</dbReference>
<feature type="compositionally biased region" description="Basic and acidic residues" evidence="8">
    <location>
        <begin position="199"/>
        <end position="209"/>
    </location>
</feature>
<feature type="compositionally biased region" description="Low complexity" evidence="8">
    <location>
        <begin position="685"/>
        <end position="699"/>
    </location>
</feature>
<name>A0A2T7NRY6_POMCA</name>
<dbReference type="GO" id="GO:0034080">
    <property type="term" value="P:CENP-A containing chromatin assembly"/>
    <property type="evidence" value="ECO:0007669"/>
    <property type="project" value="TreeGrafter"/>
</dbReference>
<gene>
    <name evidence="10" type="ORF">C0Q70_17220</name>
</gene>
<dbReference type="InterPro" id="IPR019544">
    <property type="entry name" value="Tetratricopeptide_SHNi-TPR_dom"/>
</dbReference>
<feature type="compositionally biased region" description="Polar residues" evidence="8">
    <location>
        <begin position="210"/>
        <end position="239"/>
    </location>
</feature>
<dbReference type="Pfam" id="PF10516">
    <property type="entry name" value="SHNi-TPR"/>
    <property type="match status" value="1"/>
</dbReference>
<feature type="compositionally biased region" description="Basic and acidic residues" evidence="8">
    <location>
        <begin position="334"/>
        <end position="356"/>
    </location>
</feature>
<feature type="compositionally biased region" description="Basic and acidic residues" evidence="8">
    <location>
        <begin position="304"/>
        <end position="327"/>
    </location>
</feature>
<evidence type="ECO:0000256" key="7">
    <source>
        <dbReference type="SAM" id="Coils"/>
    </source>
</evidence>
<evidence type="ECO:0000256" key="2">
    <source>
        <dbReference type="ARBA" id="ARBA00008402"/>
    </source>
</evidence>
<keyword evidence="11" id="KW-1185">Reference proteome</keyword>
<feature type="region of interest" description="Disordered" evidence="8">
    <location>
        <begin position="90"/>
        <end position="433"/>
    </location>
</feature>
<dbReference type="PANTHER" id="PTHR15081">
    <property type="entry name" value="NUCLEAR AUTOANTIGENIC SPERM PROTEIN NASP -RELATED"/>
    <property type="match status" value="1"/>
</dbReference>
<feature type="compositionally biased region" description="Basic and acidic residues" evidence="8">
    <location>
        <begin position="275"/>
        <end position="288"/>
    </location>
</feature>
<dbReference type="InterPro" id="IPR019734">
    <property type="entry name" value="TPR_rpt"/>
</dbReference>
<dbReference type="SMART" id="SM00028">
    <property type="entry name" value="TPR"/>
    <property type="match status" value="2"/>
</dbReference>
<evidence type="ECO:0000313" key="10">
    <source>
        <dbReference type="EMBL" id="PVD23944.1"/>
    </source>
</evidence>
<dbReference type="InterPro" id="IPR051730">
    <property type="entry name" value="NASP-like"/>
</dbReference>
<feature type="compositionally biased region" description="Polar residues" evidence="8">
    <location>
        <begin position="612"/>
        <end position="625"/>
    </location>
</feature>
<dbReference type="GO" id="GO:0005654">
    <property type="term" value="C:nucleoplasm"/>
    <property type="evidence" value="ECO:0007669"/>
    <property type="project" value="TreeGrafter"/>
</dbReference>
<evidence type="ECO:0000259" key="9">
    <source>
        <dbReference type="Pfam" id="PF10516"/>
    </source>
</evidence>
<evidence type="ECO:0000313" key="11">
    <source>
        <dbReference type="Proteomes" id="UP000245119"/>
    </source>
</evidence>